<evidence type="ECO:0000313" key="2">
    <source>
        <dbReference type="Proteomes" id="UP000095283"/>
    </source>
</evidence>
<proteinExistence type="predicted"/>
<feature type="transmembrane region" description="Helical" evidence="1">
    <location>
        <begin position="109"/>
        <end position="129"/>
    </location>
</feature>
<protein>
    <submittedName>
        <fullName evidence="3">SWIM-type domain-containing protein</fullName>
    </submittedName>
</protein>
<dbReference type="WBParaSite" id="Hba_16888">
    <property type="protein sequence ID" value="Hba_16888"/>
    <property type="gene ID" value="Hba_16888"/>
</dbReference>
<evidence type="ECO:0000256" key="1">
    <source>
        <dbReference type="SAM" id="Phobius"/>
    </source>
</evidence>
<evidence type="ECO:0000313" key="3">
    <source>
        <dbReference type="WBParaSite" id="Hba_16888"/>
    </source>
</evidence>
<reference evidence="3" key="1">
    <citation type="submission" date="2016-11" db="UniProtKB">
        <authorList>
            <consortium name="WormBaseParasite"/>
        </authorList>
    </citation>
    <scope>IDENTIFICATION</scope>
</reference>
<accession>A0A1I7XH96</accession>
<dbReference type="Proteomes" id="UP000095283">
    <property type="component" value="Unplaced"/>
</dbReference>
<keyword evidence="2" id="KW-1185">Reference proteome</keyword>
<dbReference type="AlphaFoldDB" id="A0A1I7XH96"/>
<organism evidence="2 3">
    <name type="scientific">Heterorhabditis bacteriophora</name>
    <name type="common">Entomopathogenic nematode worm</name>
    <dbReference type="NCBI Taxonomy" id="37862"/>
    <lineage>
        <taxon>Eukaryota</taxon>
        <taxon>Metazoa</taxon>
        <taxon>Ecdysozoa</taxon>
        <taxon>Nematoda</taxon>
        <taxon>Chromadorea</taxon>
        <taxon>Rhabditida</taxon>
        <taxon>Rhabditina</taxon>
        <taxon>Rhabditomorpha</taxon>
        <taxon>Strongyloidea</taxon>
        <taxon>Heterorhabditidae</taxon>
        <taxon>Heterorhabditis</taxon>
    </lineage>
</organism>
<sequence length="130" mass="14565">MGGQLTQFSTTNIAEGRNAHYKLLVPSKTSVEWVISTFDSIHIGKKASERNAYIRAIENFLLDGTSFVDGTFTIFKTPLYFVGIVTEKENKLYCSVSDCKKSSSYDTALCSHSIFFIIIIIIIIIKINII</sequence>
<name>A0A1I7XH96_HETBA</name>
<keyword evidence="1" id="KW-1133">Transmembrane helix</keyword>
<keyword evidence="1" id="KW-0812">Transmembrane</keyword>
<keyword evidence="1" id="KW-0472">Membrane</keyword>